<dbReference type="InterPro" id="IPR035595">
    <property type="entry name" value="UDP_glycos_trans_CS"/>
</dbReference>
<dbReference type="AlphaFoldDB" id="A0AAP0PTS9"/>
<protein>
    <recommendedName>
        <fullName evidence="4">Glycosyltransferase</fullName>
        <ecNumber evidence="4">2.4.1.-</ecNumber>
    </recommendedName>
</protein>
<dbReference type="FunFam" id="3.40.50.2000:FF:000056">
    <property type="entry name" value="Glycosyltransferase"/>
    <property type="match status" value="1"/>
</dbReference>
<dbReference type="InterPro" id="IPR002213">
    <property type="entry name" value="UDP_glucos_trans"/>
</dbReference>
<evidence type="ECO:0000256" key="1">
    <source>
        <dbReference type="ARBA" id="ARBA00009995"/>
    </source>
</evidence>
<organism evidence="5 6">
    <name type="scientific">Stephania japonica</name>
    <dbReference type="NCBI Taxonomy" id="461633"/>
    <lineage>
        <taxon>Eukaryota</taxon>
        <taxon>Viridiplantae</taxon>
        <taxon>Streptophyta</taxon>
        <taxon>Embryophyta</taxon>
        <taxon>Tracheophyta</taxon>
        <taxon>Spermatophyta</taxon>
        <taxon>Magnoliopsida</taxon>
        <taxon>Ranunculales</taxon>
        <taxon>Menispermaceae</taxon>
        <taxon>Menispermoideae</taxon>
        <taxon>Cissampelideae</taxon>
        <taxon>Stephania</taxon>
    </lineage>
</organism>
<evidence type="ECO:0000313" key="6">
    <source>
        <dbReference type="Proteomes" id="UP001417504"/>
    </source>
</evidence>
<evidence type="ECO:0000313" key="5">
    <source>
        <dbReference type="EMBL" id="KAK9156173.1"/>
    </source>
</evidence>
<dbReference type="InterPro" id="IPR050481">
    <property type="entry name" value="UDP-glycosyltransf_plant"/>
</dbReference>
<dbReference type="EMBL" id="JBBNAE010000001">
    <property type="protein sequence ID" value="KAK9156173.1"/>
    <property type="molecule type" value="Genomic_DNA"/>
</dbReference>
<dbReference type="SUPFAM" id="SSF53756">
    <property type="entry name" value="UDP-Glycosyltransferase/glycogen phosphorylase"/>
    <property type="match status" value="1"/>
</dbReference>
<dbReference type="CDD" id="cd03784">
    <property type="entry name" value="GT1_Gtf-like"/>
    <property type="match status" value="1"/>
</dbReference>
<dbReference type="GO" id="GO:0035251">
    <property type="term" value="F:UDP-glucosyltransferase activity"/>
    <property type="evidence" value="ECO:0007669"/>
    <property type="project" value="InterPro"/>
</dbReference>
<name>A0AAP0PTS9_9MAGN</name>
<proteinExistence type="inferred from homology"/>
<accession>A0AAP0PTS9</accession>
<gene>
    <name evidence="5" type="ORF">Sjap_003653</name>
</gene>
<dbReference type="PROSITE" id="PS00375">
    <property type="entry name" value="UDPGT"/>
    <property type="match status" value="1"/>
</dbReference>
<evidence type="ECO:0000256" key="4">
    <source>
        <dbReference type="RuleBase" id="RU362057"/>
    </source>
</evidence>
<comment type="similarity">
    <text evidence="1 3">Belongs to the UDP-glycosyltransferase family.</text>
</comment>
<keyword evidence="2 3" id="KW-0808">Transferase</keyword>
<sequence length="439" mass="48688">MKKAEIVFIPSSGIGHLIPTIHFAKTLQSHTHAHAHLSITILTLPTPSPNSPIPPGLTDSVLPRFRFIQLTSTDLVHRTLSGLIAESAHNSVPLAALVVDMFTTEFVHVACQLGLPSYVYYTSGASMLRLALKCPTLDSEIDSDFIDHEPGEFDIPSFRNSVPVVAVPSVIWRKGGDHYAWFIDHSRRLEEAKGIIVNSFYDLEPYAIDSLRVYSAGPVLDLVGRVADADNDKIMKWLDKQPARSVVFLCFGSKGTFEAAQAKEVARGLERSGYRFLWAVRPTNGSTRLEELVHDGFLERTVERGLVVCGGWVPQVAVLSHGSVGCFVSHCGWNSILESVWFGVPILTWPMHAEQRLNAFLLVKELGLSVELKGYHRVADELITADEVERGLKSVMEGEWDEVRKRVGEMKEKSRRAVVEGGSSFESMKRFIEDLIGGQ</sequence>
<evidence type="ECO:0000256" key="2">
    <source>
        <dbReference type="ARBA" id="ARBA00022679"/>
    </source>
</evidence>
<evidence type="ECO:0000256" key="3">
    <source>
        <dbReference type="RuleBase" id="RU003718"/>
    </source>
</evidence>
<keyword evidence="6" id="KW-1185">Reference proteome</keyword>
<dbReference type="PANTHER" id="PTHR48048:SF45">
    <property type="entry name" value="GLYCOSYLTRANSFERASE"/>
    <property type="match status" value="1"/>
</dbReference>
<dbReference type="Proteomes" id="UP001417504">
    <property type="component" value="Unassembled WGS sequence"/>
</dbReference>
<keyword evidence="3" id="KW-0328">Glycosyltransferase</keyword>
<dbReference type="PANTHER" id="PTHR48048">
    <property type="entry name" value="GLYCOSYLTRANSFERASE"/>
    <property type="match status" value="1"/>
</dbReference>
<dbReference type="Pfam" id="PF00201">
    <property type="entry name" value="UDPGT"/>
    <property type="match status" value="1"/>
</dbReference>
<dbReference type="Gene3D" id="3.40.50.2000">
    <property type="entry name" value="Glycogen Phosphorylase B"/>
    <property type="match status" value="2"/>
</dbReference>
<dbReference type="EC" id="2.4.1.-" evidence="4"/>
<comment type="caution">
    <text evidence="5">The sequence shown here is derived from an EMBL/GenBank/DDBJ whole genome shotgun (WGS) entry which is preliminary data.</text>
</comment>
<reference evidence="5 6" key="1">
    <citation type="submission" date="2024-01" db="EMBL/GenBank/DDBJ databases">
        <title>Genome assemblies of Stephania.</title>
        <authorList>
            <person name="Yang L."/>
        </authorList>
    </citation>
    <scope>NUCLEOTIDE SEQUENCE [LARGE SCALE GENOMIC DNA]</scope>
    <source>
        <strain evidence="5">QJT</strain>
        <tissue evidence="5">Leaf</tissue>
    </source>
</reference>